<protein>
    <submittedName>
        <fullName evidence="6">Plasminogen</fullName>
        <ecNumber evidence="6">3.4.21.7</ecNumber>
    </submittedName>
</protein>
<accession>A0A8B6GMY3</accession>
<feature type="domain" description="Kringle" evidence="5">
    <location>
        <begin position="32"/>
        <end position="102"/>
    </location>
</feature>
<dbReference type="EMBL" id="UYJE01008683">
    <property type="protein sequence ID" value="VDI66200.1"/>
    <property type="molecule type" value="Genomic_DNA"/>
</dbReference>
<dbReference type="InterPro" id="IPR000001">
    <property type="entry name" value="Kringle"/>
</dbReference>
<feature type="non-terminal residue" evidence="6">
    <location>
        <position position="736"/>
    </location>
</feature>
<keyword evidence="1 3" id="KW-0420">Kringle</keyword>
<dbReference type="SMART" id="SM00130">
    <property type="entry name" value="KR"/>
    <property type="match status" value="5"/>
</dbReference>
<keyword evidence="2 3" id="KW-1015">Disulfide bond</keyword>
<name>A0A8B6GMY3_MYTGA</name>
<dbReference type="InterPro" id="IPR050759">
    <property type="entry name" value="Serine_protease_kringle"/>
</dbReference>
<comment type="caution">
    <text evidence="6">The sequence shown here is derived from an EMBL/GenBank/DDBJ whole genome shotgun (WGS) entry which is preliminary data.</text>
</comment>
<feature type="disulfide bond" evidence="3">
    <location>
        <begin position="74"/>
        <end position="97"/>
    </location>
</feature>
<dbReference type="InterPro" id="IPR013806">
    <property type="entry name" value="Kringle-like"/>
</dbReference>
<feature type="domain" description="Kringle" evidence="5">
    <location>
        <begin position="530"/>
        <end position="602"/>
    </location>
</feature>
<dbReference type="SUPFAM" id="SSF57440">
    <property type="entry name" value="Kringle-like"/>
    <property type="match status" value="5"/>
</dbReference>
<dbReference type="OrthoDB" id="5917794at2759"/>
<evidence type="ECO:0000256" key="4">
    <source>
        <dbReference type="SAM" id="SignalP"/>
    </source>
</evidence>
<dbReference type="InterPro" id="IPR018056">
    <property type="entry name" value="Kringle_CS"/>
</dbReference>
<sequence>VDCAAMRTLFVTILVLTLHGSTAQDDCKTTSKGLEYEGQISVTRHDQTCQRWDVETPHRPSNFEEVSKMKHNYCRNPDGDDSPWCYTMDPDDTWSYCDIPFCKECKTTSKGLEYRGTTSITRSNLACQRWDVETPHRPTNFEELSKMKHNYCRNPDHEPGPWCYTMDPRYRWDFCDIPFCECEPGTQYRDPDDDVCKATIFIKVCTWKLPRSLFDNSHFYNEHDNKCHPHSNQRQSLTCSLLTWNRHIRKYSFAMSVREQLKIHINTTFVVIQAIRPDLGVIQPTQMTVRIIALCPFVSSIKDYIVNLILLIVQPLENESMPPHHGVTSTFDSLKAGQFSRMFFLTEDLEVTKILVRQLCHPLGSYQDPCSTTMSSTRIRYQSKVTISSDECKRTVKGTEYRGAMSVTESGKTCQRWDSNTPHHPSDYEFVDTYKHNFCRNPGDKARPWCYTTDPDDQKECENPQTQYRDPDDGICKAIGSYQDPCSTTVSSCFSPLICALSVCDCEPAHFYNEHDNRCHPRDECKRTDKGTEYRGAISVTDEGRTCQRWDSTTPHSPTNYALVDTFKHNFCRNPTDSGKDRPWCYTIDPDKRWEYCTIPYCLECKMTAKGFEYLGTISVTRANVSCQRWDVQTPHRPRNFTDVSKYQHNYCRNPVVDKDSGPWCYTMDPDDKWDLCDIPFCDCQDPRLQFRDPIDNICKADLSKPSYQSYQSQVIKDVSMFVYLIIFFIDFVLRK</sequence>
<dbReference type="GO" id="GO:0005615">
    <property type="term" value="C:extracellular space"/>
    <property type="evidence" value="ECO:0007669"/>
    <property type="project" value="TreeGrafter"/>
</dbReference>
<dbReference type="PROSITE" id="PS50070">
    <property type="entry name" value="KRINGLE_2"/>
    <property type="match status" value="5"/>
</dbReference>
<feature type="signal peptide" evidence="4">
    <location>
        <begin position="1"/>
        <end position="23"/>
    </location>
</feature>
<dbReference type="Pfam" id="PF00051">
    <property type="entry name" value="Kringle"/>
    <property type="match status" value="5"/>
</dbReference>
<feature type="chain" id="PRO_5033027602" evidence="4">
    <location>
        <begin position="24"/>
        <end position="736"/>
    </location>
</feature>
<organism evidence="6 7">
    <name type="scientific">Mytilus galloprovincialis</name>
    <name type="common">Mediterranean mussel</name>
    <dbReference type="NCBI Taxonomy" id="29158"/>
    <lineage>
        <taxon>Eukaryota</taxon>
        <taxon>Metazoa</taxon>
        <taxon>Spiralia</taxon>
        <taxon>Lophotrochozoa</taxon>
        <taxon>Mollusca</taxon>
        <taxon>Bivalvia</taxon>
        <taxon>Autobranchia</taxon>
        <taxon>Pteriomorphia</taxon>
        <taxon>Mytilida</taxon>
        <taxon>Mytiloidea</taxon>
        <taxon>Mytilidae</taxon>
        <taxon>Mytilinae</taxon>
        <taxon>Mytilus</taxon>
    </lineage>
</organism>
<dbReference type="Gene3D" id="2.40.20.10">
    <property type="entry name" value="Plasminogen Kringle 4"/>
    <property type="match status" value="5"/>
</dbReference>
<keyword evidence="4" id="KW-0732">Signal</keyword>
<feature type="domain" description="Kringle" evidence="5">
    <location>
        <begin position="110"/>
        <end position="180"/>
    </location>
</feature>
<keyword evidence="6" id="KW-0378">Hydrolase</keyword>
<dbReference type="CDD" id="cd00108">
    <property type="entry name" value="KR"/>
    <property type="match status" value="5"/>
</dbReference>
<comment type="caution">
    <text evidence="3">Lacks conserved residue(s) required for the propagation of feature annotation.</text>
</comment>
<feature type="domain" description="Kringle" evidence="5">
    <location>
        <begin position="607"/>
        <end position="682"/>
    </location>
</feature>
<dbReference type="EC" id="3.4.21.7" evidence="6"/>
<evidence type="ECO:0000313" key="6">
    <source>
        <dbReference type="EMBL" id="VDI66200.1"/>
    </source>
</evidence>
<dbReference type="AlphaFoldDB" id="A0A8B6GMY3"/>
<proteinExistence type="predicted"/>
<feature type="domain" description="Kringle" evidence="5">
    <location>
        <begin position="397"/>
        <end position="466"/>
    </location>
</feature>
<evidence type="ECO:0000256" key="3">
    <source>
        <dbReference type="PROSITE-ProRule" id="PRU00121"/>
    </source>
</evidence>
<evidence type="ECO:0000256" key="1">
    <source>
        <dbReference type="ARBA" id="ARBA00022572"/>
    </source>
</evidence>
<dbReference type="Proteomes" id="UP000596742">
    <property type="component" value="Unassembled WGS sequence"/>
</dbReference>
<dbReference type="PANTHER" id="PTHR24261">
    <property type="entry name" value="PLASMINOGEN-RELATED"/>
    <property type="match status" value="1"/>
</dbReference>
<dbReference type="PANTHER" id="PTHR24261:SF7">
    <property type="entry name" value="KRINGLE DOMAIN-CONTAINING PROTEIN"/>
    <property type="match status" value="1"/>
</dbReference>
<evidence type="ECO:0000259" key="5">
    <source>
        <dbReference type="PROSITE" id="PS50070"/>
    </source>
</evidence>
<keyword evidence="7" id="KW-1185">Reference proteome</keyword>
<dbReference type="PROSITE" id="PS00021">
    <property type="entry name" value="KRINGLE_1"/>
    <property type="match status" value="3"/>
</dbReference>
<evidence type="ECO:0000313" key="7">
    <source>
        <dbReference type="Proteomes" id="UP000596742"/>
    </source>
</evidence>
<reference evidence="6" key="1">
    <citation type="submission" date="2018-11" db="EMBL/GenBank/DDBJ databases">
        <authorList>
            <person name="Alioto T."/>
            <person name="Alioto T."/>
        </authorList>
    </citation>
    <scope>NUCLEOTIDE SEQUENCE</scope>
</reference>
<dbReference type="PRINTS" id="PR00018">
    <property type="entry name" value="KRINGLE"/>
</dbReference>
<dbReference type="GO" id="GO:0004252">
    <property type="term" value="F:serine-type endopeptidase activity"/>
    <property type="evidence" value="ECO:0007669"/>
    <property type="project" value="UniProtKB-EC"/>
</dbReference>
<feature type="disulfide bond" evidence="3">
    <location>
        <begin position="152"/>
        <end position="175"/>
    </location>
</feature>
<gene>
    <name evidence="6" type="ORF">MGAL_10B011909</name>
</gene>
<evidence type="ECO:0000256" key="2">
    <source>
        <dbReference type="ARBA" id="ARBA00023157"/>
    </source>
</evidence>
<dbReference type="GO" id="GO:0005102">
    <property type="term" value="F:signaling receptor binding"/>
    <property type="evidence" value="ECO:0007669"/>
    <property type="project" value="TreeGrafter"/>
</dbReference>
<dbReference type="InterPro" id="IPR038178">
    <property type="entry name" value="Kringle_sf"/>
</dbReference>